<accession>A0A9D4TNZ1</accession>
<comment type="caution">
    <text evidence="1">The sequence shown here is derived from an EMBL/GenBank/DDBJ whole genome shotgun (WGS) entry which is preliminary data.</text>
</comment>
<dbReference type="EMBL" id="SIDB01000007">
    <property type="protein sequence ID" value="KAI3430264.1"/>
    <property type="molecule type" value="Genomic_DNA"/>
</dbReference>
<dbReference type="AlphaFoldDB" id="A0A9D4TNZ1"/>
<gene>
    <name evidence="1" type="ORF">D9Q98_004860</name>
</gene>
<reference evidence="1" key="1">
    <citation type="journal article" date="2019" name="Plant J.">
        <title>Chlorella vulgaris genome assembly and annotation reveals the molecular basis for metabolic acclimation to high light conditions.</title>
        <authorList>
            <person name="Cecchin M."/>
            <person name="Marcolungo L."/>
            <person name="Rossato M."/>
            <person name="Girolomoni L."/>
            <person name="Cosentino E."/>
            <person name="Cuine S."/>
            <person name="Li-Beisson Y."/>
            <person name="Delledonne M."/>
            <person name="Ballottari M."/>
        </authorList>
    </citation>
    <scope>NUCLEOTIDE SEQUENCE</scope>
    <source>
        <strain evidence="1">211/11P</strain>
    </source>
</reference>
<sequence length="84" mass="9168">MQLSPALATRCGATLHRSRGSVATKPVPQRVVWAQAVRRAAGKCNGGERRRVDFLRLLLMGGYYEEAVAYLQAALCLRGIPPSE</sequence>
<dbReference type="Proteomes" id="UP001055712">
    <property type="component" value="Unassembled WGS sequence"/>
</dbReference>
<reference evidence="1" key="2">
    <citation type="submission" date="2020-11" db="EMBL/GenBank/DDBJ databases">
        <authorList>
            <person name="Cecchin M."/>
            <person name="Marcolungo L."/>
            <person name="Rossato M."/>
            <person name="Girolomoni L."/>
            <person name="Cosentino E."/>
            <person name="Cuine S."/>
            <person name="Li-Beisson Y."/>
            <person name="Delledonne M."/>
            <person name="Ballottari M."/>
        </authorList>
    </citation>
    <scope>NUCLEOTIDE SEQUENCE</scope>
    <source>
        <strain evidence="1">211/11P</strain>
        <tissue evidence="1">Whole cell</tissue>
    </source>
</reference>
<evidence type="ECO:0000313" key="2">
    <source>
        <dbReference type="Proteomes" id="UP001055712"/>
    </source>
</evidence>
<protein>
    <submittedName>
        <fullName evidence="1">Uncharacterized protein</fullName>
    </submittedName>
</protein>
<evidence type="ECO:0000313" key="1">
    <source>
        <dbReference type="EMBL" id="KAI3430264.1"/>
    </source>
</evidence>
<organism evidence="1 2">
    <name type="scientific">Chlorella vulgaris</name>
    <name type="common">Green alga</name>
    <dbReference type="NCBI Taxonomy" id="3077"/>
    <lineage>
        <taxon>Eukaryota</taxon>
        <taxon>Viridiplantae</taxon>
        <taxon>Chlorophyta</taxon>
        <taxon>core chlorophytes</taxon>
        <taxon>Trebouxiophyceae</taxon>
        <taxon>Chlorellales</taxon>
        <taxon>Chlorellaceae</taxon>
        <taxon>Chlorella clade</taxon>
        <taxon>Chlorella</taxon>
    </lineage>
</organism>
<name>A0A9D4TNZ1_CHLVU</name>
<proteinExistence type="predicted"/>
<keyword evidence="2" id="KW-1185">Reference proteome</keyword>